<accession>A0A081C4K2</accession>
<name>A0A081C4K2_VECG1</name>
<dbReference type="InterPro" id="IPR018631">
    <property type="entry name" value="AAA-ATPase-like_dom"/>
</dbReference>
<feature type="domain" description="AAA-ATPase-like" evidence="1">
    <location>
        <begin position="6"/>
        <end position="37"/>
    </location>
</feature>
<sequence length="51" mass="6021">MMMKLPYGIANFETIRTEDYFYVDKTPYLELLEGLPERYLGSGILYTMHVP</sequence>
<dbReference type="AlphaFoldDB" id="A0A081C4K2"/>
<organism evidence="2">
    <name type="scientific">Vecturithrix granuli</name>
    <dbReference type="NCBI Taxonomy" id="1499967"/>
    <lineage>
        <taxon>Bacteria</taxon>
        <taxon>Candidatus Moduliflexota</taxon>
        <taxon>Candidatus Vecturitrichia</taxon>
        <taxon>Candidatus Vecturitrichales</taxon>
        <taxon>Candidatus Vecturitrichaceae</taxon>
        <taxon>Candidatus Vecturithrix</taxon>
    </lineage>
</organism>
<reference evidence="2" key="1">
    <citation type="journal article" date="2015" name="PeerJ">
        <title>First genomic representation of candidate bacterial phylum KSB3 points to enhanced environmental sensing as a trigger of wastewater bulking.</title>
        <authorList>
            <person name="Sekiguchi Y."/>
            <person name="Ohashi A."/>
            <person name="Parks D.H."/>
            <person name="Yamauchi T."/>
            <person name="Tyson G.W."/>
            <person name="Hugenholtz P."/>
        </authorList>
    </citation>
    <scope>NUCLEOTIDE SEQUENCE [LARGE SCALE GENOMIC DNA]</scope>
</reference>
<gene>
    <name evidence="2" type="ORF">U27_06492</name>
</gene>
<dbReference type="Proteomes" id="UP000030661">
    <property type="component" value="Unassembled WGS sequence"/>
</dbReference>
<evidence type="ECO:0000259" key="1">
    <source>
        <dbReference type="Pfam" id="PF09820"/>
    </source>
</evidence>
<dbReference type="HOGENOM" id="CLU_3095950_0_0_0"/>
<evidence type="ECO:0000313" key="2">
    <source>
        <dbReference type="EMBL" id="GAK59507.1"/>
    </source>
</evidence>
<proteinExistence type="predicted"/>
<keyword evidence="3" id="KW-1185">Reference proteome</keyword>
<dbReference type="Pfam" id="PF09820">
    <property type="entry name" value="AAA-ATPase_like"/>
    <property type="match status" value="1"/>
</dbReference>
<evidence type="ECO:0000313" key="3">
    <source>
        <dbReference type="Proteomes" id="UP000030661"/>
    </source>
</evidence>
<dbReference type="STRING" id="1499967.U27_06492"/>
<dbReference type="EMBL" id="DF820470">
    <property type="protein sequence ID" value="GAK59507.1"/>
    <property type="molecule type" value="Genomic_DNA"/>
</dbReference>
<protein>
    <recommendedName>
        <fullName evidence="1">AAA-ATPase-like domain-containing protein</fullName>
    </recommendedName>
</protein>